<accession>A0A381NL77</accession>
<keyword evidence="4" id="KW-0963">Cytoplasm</keyword>
<sequence length="271" mass="29519">MLLTVDVGNTNLVFGVFKGETLTQSWRLATLRERTADELGILVSDLFEARGLDKAEIDGVIMASVVPSLTGTMAEMIRRYFDLQTKVIEPAEDAVFAGMPIRYERPSEVGADRFVNGIAAYERFGRVDGRPVIIVDFGTATTFDCISSRGEYLGGVICPGVDISADALFQRAAQLPRVDVCKPKRVIGQTTVESMQSGLFYGYVAMVEGIEARLREEFEPMSGEGAPICVATGGMAAVVAEQTSVIEAVVPELTLCGLRIVWERFRAKMSQ</sequence>
<dbReference type="CDD" id="cd24015">
    <property type="entry name" value="ASKHA_NBD_PanK-III"/>
    <property type="match status" value="1"/>
</dbReference>
<dbReference type="GO" id="GO:0004594">
    <property type="term" value="F:pantothenate kinase activity"/>
    <property type="evidence" value="ECO:0007669"/>
    <property type="project" value="InterPro"/>
</dbReference>
<evidence type="ECO:0000256" key="8">
    <source>
        <dbReference type="ARBA" id="ARBA00022840"/>
    </source>
</evidence>
<comment type="subcellular location">
    <subcellularLocation>
        <location evidence="2">Cytoplasm</location>
    </subcellularLocation>
</comment>
<keyword evidence="5" id="KW-0808">Transferase</keyword>
<evidence type="ECO:0000256" key="7">
    <source>
        <dbReference type="ARBA" id="ARBA00022777"/>
    </source>
</evidence>
<keyword evidence="10" id="KW-0173">Coenzyme A biosynthesis</keyword>
<dbReference type="AlphaFoldDB" id="A0A381NL77"/>
<comment type="cofactor">
    <cofactor evidence="1">
        <name>K(+)</name>
        <dbReference type="ChEBI" id="CHEBI:29103"/>
    </cofactor>
</comment>
<name>A0A381NL77_9ZZZZ</name>
<dbReference type="NCBIfam" id="NF009855">
    <property type="entry name" value="PRK13321.1"/>
    <property type="match status" value="1"/>
</dbReference>
<dbReference type="InterPro" id="IPR004619">
    <property type="entry name" value="Type_III_PanK"/>
</dbReference>
<dbReference type="HAMAP" id="MF_01274">
    <property type="entry name" value="Pantothen_kinase_3"/>
    <property type="match status" value="1"/>
</dbReference>
<evidence type="ECO:0000256" key="10">
    <source>
        <dbReference type="ARBA" id="ARBA00022993"/>
    </source>
</evidence>
<dbReference type="PANTHER" id="PTHR34265">
    <property type="entry name" value="TYPE III PANTOTHENATE KINASE"/>
    <property type="match status" value="1"/>
</dbReference>
<evidence type="ECO:0000256" key="11">
    <source>
        <dbReference type="ARBA" id="ARBA00038036"/>
    </source>
</evidence>
<evidence type="ECO:0000256" key="12">
    <source>
        <dbReference type="ARBA" id="ARBA00040883"/>
    </source>
</evidence>
<evidence type="ECO:0000256" key="3">
    <source>
        <dbReference type="ARBA" id="ARBA00011738"/>
    </source>
</evidence>
<reference evidence="13" key="1">
    <citation type="submission" date="2018-05" db="EMBL/GenBank/DDBJ databases">
        <authorList>
            <person name="Lanie J.A."/>
            <person name="Ng W.-L."/>
            <person name="Kazmierczak K.M."/>
            <person name="Andrzejewski T.M."/>
            <person name="Davidsen T.M."/>
            <person name="Wayne K.J."/>
            <person name="Tettelin H."/>
            <person name="Glass J.I."/>
            <person name="Rusch D."/>
            <person name="Podicherti R."/>
            <person name="Tsui H.-C.T."/>
            <person name="Winkler M.E."/>
        </authorList>
    </citation>
    <scope>NUCLEOTIDE SEQUENCE</scope>
</reference>
<comment type="similarity">
    <text evidence="11">Belongs to the type III pantothenate kinase family.</text>
</comment>
<keyword evidence="7" id="KW-0418">Kinase</keyword>
<gene>
    <name evidence="13" type="ORF">METZ01_LOCUS7973</name>
</gene>
<organism evidence="13">
    <name type="scientific">marine metagenome</name>
    <dbReference type="NCBI Taxonomy" id="408172"/>
    <lineage>
        <taxon>unclassified sequences</taxon>
        <taxon>metagenomes</taxon>
        <taxon>ecological metagenomes</taxon>
    </lineage>
</organism>
<protein>
    <recommendedName>
        <fullName evidence="12">Type III pantothenate kinase</fullName>
    </recommendedName>
</protein>
<dbReference type="Gene3D" id="3.30.420.40">
    <property type="match status" value="2"/>
</dbReference>
<evidence type="ECO:0000256" key="5">
    <source>
        <dbReference type="ARBA" id="ARBA00022679"/>
    </source>
</evidence>
<dbReference type="GO" id="GO:0015937">
    <property type="term" value="P:coenzyme A biosynthetic process"/>
    <property type="evidence" value="ECO:0007669"/>
    <property type="project" value="UniProtKB-KW"/>
</dbReference>
<keyword evidence="6" id="KW-0547">Nucleotide-binding</keyword>
<dbReference type="NCBIfam" id="TIGR00671">
    <property type="entry name" value="baf"/>
    <property type="match status" value="1"/>
</dbReference>
<dbReference type="InterPro" id="IPR043129">
    <property type="entry name" value="ATPase_NBD"/>
</dbReference>
<evidence type="ECO:0000256" key="9">
    <source>
        <dbReference type="ARBA" id="ARBA00022958"/>
    </source>
</evidence>
<evidence type="ECO:0000313" key="13">
    <source>
        <dbReference type="EMBL" id="SUZ55119.1"/>
    </source>
</evidence>
<proteinExistence type="inferred from homology"/>
<dbReference type="GO" id="GO:0005524">
    <property type="term" value="F:ATP binding"/>
    <property type="evidence" value="ECO:0007669"/>
    <property type="project" value="UniProtKB-KW"/>
</dbReference>
<dbReference type="GO" id="GO:0005737">
    <property type="term" value="C:cytoplasm"/>
    <property type="evidence" value="ECO:0007669"/>
    <property type="project" value="UniProtKB-SubCell"/>
</dbReference>
<keyword evidence="8" id="KW-0067">ATP-binding</keyword>
<keyword evidence="9" id="KW-0630">Potassium</keyword>
<evidence type="ECO:0000256" key="6">
    <source>
        <dbReference type="ARBA" id="ARBA00022741"/>
    </source>
</evidence>
<evidence type="ECO:0000256" key="1">
    <source>
        <dbReference type="ARBA" id="ARBA00001958"/>
    </source>
</evidence>
<evidence type="ECO:0000256" key="2">
    <source>
        <dbReference type="ARBA" id="ARBA00004496"/>
    </source>
</evidence>
<dbReference type="PANTHER" id="PTHR34265:SF1">
    <property type="entry name" value="TYPE III PANTOTHENATE KINASE"/>
    <property type="match status" value="1"/>
</dbReference>
<dbReference type="SUPFAM" id="SSF53067">
    <property type="entry name" value="Actin-like ATPase domain"/>
    <property type="match status" value="2"/>
</dbReference>
<dbReference type="Pfam" id="PF03309">
    <property type="entry name" value="Pan_kinase"/>
    <property type="match status" value="1"/>
</dbReference>
<dbReference type="EMBL" id="UINC01000428">
    <property type="protein sequence ID" value="SUZ55119.1"/>
    <property type="molecule type" value="Genomic_DNA"/>
</dbReference>
<comment type="subunit">
    <text evidence="3">Homodimer.</text>
</comment>
<evidence type="ECO:0000256" key="4">
    <source>
        <dbReference type="ARBA" id="ARBA00022490"/>
    </source>
</evidence>